<evidence type="ECO:0000313" key="2">
    <source>
        <dbReference type="EMBL" id="OQP53497.1"/>
    </source>
</evidence>
<dbReference type="InterPro" id="IPR041650">
    <property type="entry name" value="HEPN_Swt1"/>
</dbReference>
<dbReference type="Proteomes" id="UP000192276">
    <property type="component" value="Unassembled WGS sequence"/>
</dbReference>
<comment type="caution">
    <text evidence="2">The sequence shown here is derived from an EMBL/GenBank/DDBJ whole genome shotgun (WGS) entry which is preliminary data.</text>
</comment>
<name>A0A1V9F5F8_9BACT</name>
<dbReference type="EMBL" id="LWBP01000210">
    <property type="protein sequence ID" value="OQP53497.1"/>
    <property type="molecule type" value="Genomic_DNA"/>
</dbReference>
<evidence type="ECO:0000259" key="1">
    <source>
        <dbReference type="Pfam" id="PF18731"/>
    </source>
</evidence>
<protein>
    <recommendedName>
        <fullName evidence="1">Swt1-like HEPN domain-containing protein</fullName>
    </recommendedName>
</protein>
<accession>A0A1V9F5F8</accession>
<sequence length="349" mass="41150">MTENTLSILPADLIQKAKKMSKAYEYLYCIENLLRDFIDKHPNRILLNFSSEVQKSIRVRKNEEQKHNWISLRGNSDLFYIDFKDLADVISNNWDYFKDNFPSQIWIKAKLEDLTKIRNLIAHNSYIDSDDLSLAKVHFNTIARQISGNKNICFVSQPTDNIVGNFFVEGLSKSKLWTYGQVSDGIEYLFYFPATIDVAPILLRAFYYQVSIAFYIVYENCKILLNPSFNTSREYEECKNLEFLNKNVQFQIGFHDIDKDGLEELFICAKDQTREFIKDGMVINVFKYYPPAFKRHSGRAENWDLVGDFKCWEEKAYVKESSITIPRNLRGFYYEWTFVKGEFRDTGYH</sequence>
<proteinExistence type="predicted"/>
<gene>
    <name evidence="2" type="ORF">A4R26_05790</name>
</gene>
<keyword evidence="3" id="KW-1185">Reference proteome</keyword>
<evidence type="ECO:0000313" key="3">
    <source>
        <dbReference type="Proteomes" id="UP000192276"/>
    </source>
</evidence>
<dbReference type="Pfam" id="PF18731">
    <property type="entry name" value="HEPN_Swt1"/>
    <property type="match status" value="1"/>
</dbReference>
<feature type="domain" description="Swt1-like HEPN" evidence="1">
    <location>
        <begin position="26"/>
        <end position="147"/>
    </location>
</feature>
<dbReference type="AlphaFoldDB" id="A0A1V9F5F8"/>
<reference evidence="3" key="1">
    <citation type="submission" date="2016-04" db="EMBL/GenBank/DDBJ databases">
        <authorList>
            <person name="Chen L."/>
            <person name="Zhuang W."/>
            <person name="Wang G."/>
        </authorList>
    </citation>
    <scope>NUCLEOTIDE SEQUENCE [LARGE SCALE GENOMIC DNA]</scope>
    <source>
        <strain evidence="3">208</strain>
    </source>
</reference>
<dbReference type="STRING" id="550983.A4R26_05790"/>
<organism evidence="2 3">
    <name type="scientific">Niastella populi</name>
    <dbReference type="NCBI Taxonomy" id="550983"/>
    <lineage>
        <taxon>Bacteria</taxon>
        <taxon>Pseudomonadati</taxon>
        <taxon>Bacteroidota</taxon>
        <taxon>Chitinophagia</taxon>
        <taxon>Chitinophagales</taxon>
        <taxon>Chitinophagaceae</taxon>
        <taxon>Niastella</taxon>
    </lineage>
</organism>